<evidence type="ECO:0000256" key="31">
    <source>
        <dbReference type="ARBA" id="ARBA00047320"/>
    </source>
</evidence>
<comment type="pathway">
    <text evidence="24">Phospholipid metabolism.</text>
</comment>
<evidence type="ECO:0000256" key="34">
    <source>
        <dbReference type="ARBA" id="ARBA00048010"/>
    </source>
</evidence>
<feature type="transmembrane region" description="Helical" evidence="36">
    <location>
        <begin position="94"/>
        <end position="112"/>
    </location>
</feature>
<keyword evidence="39" id="KW-1185">Reference proteome</keyword>
<name>A0AAD8GHJ7_ACIOX</name>
<evidence type="ECO:0000256" key="13">
    <source>
        <dbReference type="ARBA" id="ARBA00012638"/>
    </source>
</evidence>
<evidence type="ECO:0000256" key="10">
    <source>
        <dbReference type="ARBA" id="ARBA00005074"/>
    </source>
</evidence>
<keyword evidence="18 36" id="KW-1133">Transmembrane helix</keyword>
<comment type="catalytic activity">
    <reaction evidence="33">
        <text>a 1,2-diacyl-sn-glycerol 3-diphosphate + H2O = a 1,2-diacyl-sn-glycero-3-phosphate + phosphate + H(+)</text>
        <dbReference type="Rhea" id="RHEA:27449"/>
        <dbReference type="ChEBI" id="CHEBI:15377"/>
        <dbReference type="ChEBI" id="CHEBI:15378"/>
        <dbReference type="ChEBI" id="CHEBI:43474"/>
        <dbReference type="ChEBI" id="CHEBI:58608"/>
        <dbReference type="ChEBI" id="CHEBI:59996"/>
        <dbReference type="EC" id="3.6.1.75"/>
    </reaction>
    <physiologicalReaction direction="left-to-right" evidence="33">
        <dbReference type="Rhea" id="RHEA:27450"/>
    </physiologicalReaction>
</comment>
<dbReference type="CDD" id="cd03384">
    <property type="entry name" value="PAP2_wunen"/>
    <property type="match status" value="1"/>
</dbReference>
<dbReference type="GO" id="GO:0016324">
    <property type="term" value="C:apical plasma membrane"/>
    <property type="evidence" value="ECO:0007669"/>
    <property type="project" value="UniProtKB-SubCell"/>
</dbReference>
<evidence type="ECO:0000256" key="7">
    <source>
        <dbReference type="ARBA" id="ARBA00004189"/>
    </source>
</evidence>
<evidence type="ECO:0000256" key="15">
    <source>
        <dbReference type="ARBA" id="ARBA00022475"/>
    </source>
</evidence>
<comment type="catalytic activity">
    <reaction evidence="34">
        <text>N-(9Z-octadecenoyl)-ethanolamine phosphate + H2O = N-(9Z-octadecenoyl) ethanolamine + phosphate</text>
        <dbReference type="Rhea" id="RHEA:62160"/>
        <dbReference type="ChEBI" id="CHEBI:15377"/>
        <dbReference type="ChEBI" id="CHEBI:43474"/>
        <dbReference type="ChEBI" id="CHEBI:71466"/>
        <dbReference type="ChEBI" id="CHEBI:145465"/>
    </reaction>
    <physiologicalReaction direction="left-to-right" evidence="34">
        <dbReference type="Rhea" id="RHEA:62161"/>
    </physiologicalReaction>
</comment>
<evidence type="ECO:0000256" key="36">
    <source>
        <dbReference type="SAM" id="Phobius"/>
    </source>
</evidence>
<comment type="caution">
    <text evidence="38">The sequence shown here is derived from an EMBL/GenBank/DDBJ whole genome shotgun (WGS) entry which is preliminary data.</text>
</comment>
<dbReference type="EMBL" id="JAGXEW010000002">
    <property type="protein sequence ID" value="KAK1174601.1"/>
    <property type="molecule type" value="Genomic_DNA"/>
</dbReference>
<comment type="catalytic activity">
    <reaction evidence="32">
        <text>N-(octanoyl)-sphing-4-enine-1-phosphate + H2O = N-octanoylsphing-4-enine + phosphate</text>
        <dbReference type="Rhea" id="RHEA:62040"/>
        <dbReference type="ChEBI" id="CHEBI:15377"/>
        <dbReference type="ChEBI" id="CHEBI:43474"/>
        <dbReference type="ChEBI" id="CHEBI:45815"/>
        <dbReference type="ChEBI" id="CHEBI:85376"/>
    </reaction>
    <physiologicalReaction direction="left-to-right" evidence="32">
        <dbReference type="Rhea" id="RHEA:62041"/>
    </physiologicalReaction>
</comment>
<dbReference type="AlphaFoldDB" id="A0AAD8GHJ7"/>
<feature type="transmembrane region" description="Helical" evidence="36">
    <location>
        <begin position="7"/>
        <end position="30"/>
    </location>
</feature>
<dbReference type="GO" id="GO:0007165">
    <property type="term" value="P:signal transduction"/>
    <property type="evidence" value="ECO:0007669"/>
    <property type="project" value="TreeGrafter"/>
</dbReference>
<evidence type="ECO:0000256" key="18">
    <source>
        <dbReference type="ARBA" id="ARBA00022989"/>
    </source>
</evidence>
<keyword evidence="16 36" id="KW-0812">Transmembrane</keyword>
<evidence type="ECO:0000256" key="5">
    <source>
        <dbReference type="ARBA" id="ARBA00001472"/>
    </source>
</evidence>
<evidence type="ECO:0000256" key="14">
    <source>
        <dbReference type="ARBA" id="ARBA00021834"/>
    </source>
</evidence>
<protein>
    <recommendedName>
        <fullName evidence="14">Phospholipid phosphatase 1</fullName>
        <ecNumber evidence="12">3.1.3.106</ecNumber>
        <ecNumber evidence="13">3.1.3.4</ecNumber>
        <ecNumber evidence="29">3.6.1.75</ecNumber>
    </recommendedName>
    <alternativeName>
        <fullName evidence="26">Lipid phosphate phosphohydrolase 1</fullName>
    </alternativeName>
    <alternativeName>
        <fullName evidence="28">PAP2-alpha</fullName>
    </alternativeName>
    <alternativeName>
        <fullName evidence="25">Phosphatidate phosphohydrolase type 2a</fullName>
    </alternativeName>
    <alternativeName>
        <fullName evidence="27">Phosphatidic acid phosphatase 2a</fullName>
    </alternativeName>
</protein>
<evidence type="ECO:0000256" key="9">
    <source>
        <dbReference type="ARBA" id="ARBA00004424"/>
    </source>
</evidence>
<comment type="catalytic activity">
    <reaction evidence="23">
        <text>an N-acylsphing-4-enine 1-phosphate + H2O = an N-acylsphing-4-enine + phosphate</text>
        <dbReference type="Rhea" id="RHEA:33743"/>
        <dbReference type="ChEBI" id="CHEBI:15377"/>
        <dbReference type="ChEBI" id="CHEBI:43474"/>
        <dbReference type="ChEBI" id="CHEBI:52639"/>
        <dbReference type="ChEBI" id="CHEBI:57674"/>
    </reaction>
    <physiologicalReaction direction="left-to-right" evidence="23">
        <dbReference type="Rhea" id="RHEA:33744"/>
    </physiologicalReaction>
</comment>
<comment type="catalytic activity">
    <reaction evidence="4">
        <text>a 1,2-diacyl-sn-glycero-3-phosphate + H2O = a 1,2-diacyl-sn-glycerol + phosphate</text>
        <dbReference type="Rhea" id="RHEA:27429"/>
        <dbReference type="ChEBI" id="CHEBI:15377"/>
        <dbReference type="ChEBI" id="CHEBI:17815"/>
        <dbReference type="ChEBI" id="CHEBI:43474"/>
        <dbReference type="ChEBI" id="CHEBI:58608"/>
        <dbReference type="EC" id="3.1.3.4"/>
    </reaction>
    <physiologicalReaction direction="left-to-right" evidence="4">
        <dbReference type="Rhea" id="RHEA:27430"/>
    </physiologicalReaction>
</comment>
<comment type="catalytic activity">
    <reaction evidence="22">
        <text>1-hexadecanoyl-2-(9Z-octadecenoyl)-sn-glycero-3-phosphate + H2O = 1-hexadecanoyl-2-(9Z-octadecenoyl)-sn-glycerol + phosphate</text>
        <dbReference type="Rhea" id="RHEA:41255"/>
        <dbReference type="ChEBI" id="CHEBI:15377"/>
        <dbReference type="ChEBI" id="CHEBI:43474"/>
        <dbReference type="ChEBI" id="CHEBI:64839"/>
        <dbReference type="ChEBI" id="CHEBI:75466"/>
    </reaction>
    <physiologicalReaction direction="left-to-right" evidence="22">
        <dbReference type="Rhea" id="RHEA:41256"/>
    </physiologicalReaction>
</comment>
<keyword evidence="19" id="KW-0443">Lipid metabolism</keyword>
<dbReference type="InterPro" id="IPR043216">
    <property type="entry name" value="PAP-like"/>
</dbReference>
<evidence type="ECO:0000259" key="37">
    <source>
        <dbReference type="SMART" id="SM00014"/>
    </source>
</evidence>
<proteinExistence type="inferred from homology"/>
<evidence type="ECO:0000256" key="12">
    <source>
        <dbReference type="ARBA" id="ARBA00012497"/>
    </source>
</evidence>
<dbReference type="GO" id="GO:0000810">
    <property type="term" value="F:diacylglycerol diphosphate phosphatase activity"/>
    <property type="evidence" value="ECO:0007669"/>
    <property type="project" value="UniProtKB-EC"/>
</dbReference>
<evidence type="ECO:0000256" key="16">
    <source>
        <dbReference type="ARBA" id="ARBA00022692"/>
    </source>
</evidence>
<dbReference type="Gene3D" id="1.20.144.10">
    <property type="entry name" value="Phosphatidic acid phosphatase type 2/haloperoxidase"/>
    <property type="match status" value="1"/>
</dbReference>
<comment type="catalytic activity">
    <reaction evidence="1">
        <text>1-(9Z-octadecenoyl)-sn-glycero-3-phosphate + H2O = 1-(9Z-octadecenoyl)-sn-glycerol + phosphate</text>
        <dbReference type="Rhea" id="RHEA:39835"/>
        <dbReference type="ChEBI" id="CHEBI:15377"/>
        <dbReference type="ChEBI" id="CHEBI:43474"/>
        <dbReference type="ChEBI" id="CHEBI:74544"/>
        <dbReference type="ChEBI" id="CHEBI:75757"/>
    </reaction>
    <physiologicalReaction direction="left-to-right" evidence="1">
        <dbReference type="Rhea" id="RHEA:39836"/>
    </physiologicalReaction>
</comment>
<keyword evidence="21" id="KW-0325">Glycoprotein</keyword>
<feature type="domain" description="Phosphatidic acid phosphatase type 2/haloperoxidase" evidence="37">
    <location>
        <begin position="103"/>
        <end position="244"/>
    </location>
</feature>
<dbReference type="Pfam" id="PF01569">
    <property type="entry name" value="PAP2"/>
    <property type="match status" value="1"/>
</dbReference>
<evidence type="ECO:0000256" key="20">
    <source>
        <dbReference type="ARBA" id="ARBA00023136"/>
    </source>
</evidence>
<evidence type="ECO:0000256" key="30">
    <source>
        <dbReference type="ARBA" id="ARBA00047093"/>
    </source>
</evidence>
<dbReference type="InterPro" id="IPR000326">
    <property type="entry name" value="PAP2/HPO"/>
</dbReference>
<comment type="catalytic activity">
    <reaction evidence="31">
        <text>a monoacyl-sn-glycero-3-phosphate + H2O = a monoacylglycerol + phosphate</text>
        <dbReference type="Rhea" id="RHEA:46736"/>
        <dbReference type="ChEBI" id="CHEBI:15377"/>
        <dbReference type="ChEBI" id="CHEBI:17408"/>
        <dbReference type="ChEBI" id="CHEBI:43474"/>
        <dbReference type="ChEBI" id="CHEBI:77589"/>
    </reaction>
    <physiologicalReaction direction="left-to-right" evidence="31">
        <dbReference type="Rhea" id="RHEA:46737"/>
    </physiologicalReaction>
</comment>
<keyword evidence="17" id="KW-0378">Hydrolase</keyword>
<evidence type="ECO:0000256" key="21">
    <source>
        <dbReference type="ARBA" id="ARBA00023180"/>
    </source>
</evidence>
<evidence type="ECO:0000313" key="39">
    <source>
        <dbReference type="Proteomes" id="UP001230051"/>
    </source>
</evidence>
<gene>
    <name evidence="38" type="primary">PLPP1</name>
    <name evidence="38" type="ORF">AOXY_G2124</name>
</gene>
<evidence type="ECO:0000256" key="32">
    <source>
        <dbReference type="ARBA" id="ARBA00047355"/>
    </source>
</evidence>
<dbReference type="GO" id="GO:0052642">
    <property type="term" value="F:lysophosphatidic acid phosphatase activity"/>
    <property type="evidence" value="ECO:0007669"/>
    <property type="project" value="UniProtKB-EC"/>
</dbReference>
<keyword evidence="15" id="KW-1003">Cell membrane</keyword>
<feature type="transmembrane region" description="Helical" evidence="36">
    <location>
        <begin position="229"/>
        <end position="251"/>
    </location>
</feature>
<evidence type="ECO:0000256" key="11">
    <source>
        <dbReference type="ARBA" id="ARBA00008816"/>
    </source>
</evidence>
<dbReference type="PANTHER" id="PTHR10165:SF26">
    <property type="entry name" value="PHOSPHOLIPID PHOSPHATASE 1"/>
    <property type="match status" value="1"/>
</dbReference>
<dbReference type="GO" id="GO:0008195">
    <property type="term" value="F:phosphatidate phosphatase activity"/>
    <property type="evidence" value="ECO:0007669"/>
    <property type="project" value="UniProtKB-EC"/>
</dbReference>
<evidence type="ECO:0000256" key="33">
    <source>
        <dbReference type="ARBA" id="ARBA00047873"/>
    </source>
</evidence>
<comment type="subunit">
    <text evidence="30">Forms functional homodimers and homooligomers that are not required for substrate recognition and catalytic activity. Can also form heterooligomers with PLPP2 and PLPP3.</text>
</comment>
<evidence type="ECO:0000256" key="6">
    <source>
        <dbReference type="ARBA" id="ARBA00001611"/>
    </source>
</evidence>
<dbReference type="InterPro" id="IPR036938">
    <property type="entry name" value="PAP2/HPO_sf"/>
</dbReference>
<dbReference type="EC" id="3.1.3.4" evidence="13"/>
<evidence type="ECO:0000256" key="8">
    <source>
        <dbReference type="ARBA" id="ARBA00004314"/>
    </source>
</evidence>
<evidence type="ECO:0000313" key="38">
    <source>
        <dbReference type="EMBL" id="KAK1174601.1"/>
    </source>
</evidence>
<dbReference type="PANTHER" id="PTHR10165">
    <property type="entry name" value="LIPID PHOSPHATE PHOSPHATASE"/>
    <property type="match status" value="1"/>
</dbReference>
<evidence type="ECO:0000256" key="2">
    <source>
        <dbReference type="ARBA" id="ARBA00000974"/>
    </source>
</evidence>
<dbReference type="Proteomes" id="UP001230051">
    <property type="component" value="Unassembled WGS sequence"/>
</dbReference>
<dbReference type="GO" id="GO:0046839">
    <property type="term" value="P:phospholipid dephosphorylation"/>
    <property type="evidence" value="ECO:0007669"/>
    <property type="project" value="TreeGrafter"/>
</dbReference>
<sequence length="284" mass="31868">MFDGTTVPFVVLDIVCVVLAGLPLAVFNLAKIKPYQNGFFCNDDSIRYPFHNSTITSTVLYTVGFTLPICSMIIGECLSVHYKRLQSNSSVRNNYVACLYKAIGTFLFGAAMSQSLTDIGKYSIGRLRPHFLDVCKPNWAEINCKAGYIENFTCTGETWIVNEARLSFYSGHSSFSMYCMVFLALYVQARLVEDWARLLRPTIQFFLVAASIYVGLSRVSDYKHHWSDVLTGLIQGAIVATLIVVFVSDFFKTRVTAFPQKDDDITHTTLQETPTNGNHYGSTR</sequence>
<evidence type="ECO:0000256" key="1">
    <source>
        <dbReference type="ARBA" id="ARBA00000235"/>
    </source>
</evidence>
<evidence type="ECO:0000256" key="29">
    <source>
        <dbReference type="ARBA" id="ARBA00038902"/>
    </source>
</evidence>
<comment type="subcellular location">
    <subcellularLocation>
        <location evidence="9">Apical cell membrane</location>
        <topology evidence="9">Multi-pass membrane protein</topology>
    </subcellularLocation>
    <subcellularLocation>
        <location evidence="8">Membrane raft</location>
        <topology evidence="8">Multi-pass membrane protein</topology>
    </subcellularLocation>
    <subcellularLocation>
        <location evidence="7">Membrane</location>
        <location evidence="7">Caveola</location>
        <topology evidence="7">Multi-pass membrane protein</topology>
    </subcellularLocation>
</comment>
<evidence type="ECO:0000256" key="28">
    <source>
        <dbReference type="ARBA" id="ARBA00032601"/>
    </source>
</evidence>
<dbReference type="FunFam" id="1.20.144.10:FF:000007">
    <property type="entry name" value="phospholipid phosphatase 1 isoform X2"/>
    <property type="match status" value="1"/>
</dbReference>
<evidence type="ECO:0000256" key="26">
    <source>
        <dbReference type="ARBA" id="ARBA00030630"/>
    </source>
</evidence>
<comment type="catalytic activity">
    <reaction evidence="6">
        <text>1,2-dihexadecanoyl-sn-glycero-3-phosphate + H2O = 1,2-dihexadecanoyl-sn-glycerol + phosphate</text>
        <dbReference type="Rhea" id="RHEA:43236"/>
        <dbReference type="ChEBI" id="CHEBI:15377"/>
        <dbReference type="ChEBI" id="CHEBI:43474"/>
        <dbReference type="ChEBI" id="CHEBI:72859"/>
        <dbReference type="ChEBI" id="CHEBI:82929"/>
    </reaction>
    <physiologicalReaction direction="left-to-right" evidence="6">
        <dbReference type="Rhea" id="RHEA:43237"/>
    </physiologicalReaction>
</comment>
<reference evidence="38" key="1">
    <citation type="submission" date="2022-02" db="EMBL/GenBank/DDBJ databases">
        <title>Atlantic sturgeon de novo genome assembly.</title>
        <authorList>
            <person name="Stock M."/>
            <person name="Klopp C."/>
            <person name="Guiguen Y."/>
            <person name="Cabau C."/>
            <person name="Parinello H."/>
            <person name="Santidrian Yebra-Pimentel E."/>
            <person name="Kuhl H."/>
            <person name="Dirks R.P."/>
            <person name="Guessner J."/>
            <person name="Wuertz S."/>
            <person name="Du K."/>
            <person name="Schartl M."/>
        </authorList>
    </citation>
    <scope>NUCLEOTIDE SEQUENCE</scope>
    <source>
        <strain evidence="38">STURGEONOMICS-FGT-2020</strain>
        <tissue evidence="38">Whole blood</tissue>
    </source>
</reference>
<accession>A0AAD8GHJ7</accession>
<evidence type="ECO:0000256" key="35">
    <source>
        <dbReference type="ARBA" id="ARBA00049314"/>
    </source>
</evidence>
<feature type="transmembrane region" description="Helical" evidence="36">
    <location>
        <begin position="198"/>
        <end position="217"/>
    </location>
</feature>
<evidence type="ECO:0000256" key="24">
    <source>
        <dbReference type="ARBA" id="ARBA00025707"/>
    </source>
</evidence>
<comment type="catalytic activity">
    <reaction evidence="2">
        <text>(9Z)-octadecenoyl-sn-glycero-3-phosphate + H2O = (9Z-octadecenoyl)-glycerol + phosphate</text>
        <dbReference type="Rhea" id="RHEA:50884"/>
        <dbReference type="ChEBI" id="CHEBI:15377"/>
        <dbReference type="ChEBI" id="CHEBI:43474"/>
        <dbReference type="ChEBI" id="CHEBI:75937"/>
        <dbReference type="ChEBI" id="CHEBI:84973"/>
    </reaction>
    <physiologicalReaction direction="left-to-right" evidence="2">
        <dbReference type="Rhea" id="RHEA:50885"/>
    </physiologicalReaction>
</comment>
<comment type="catalytic activity">
    <reaction evidence="35">
        <text>sphing-4-enine 1-phosphate + H2O = sphing-4-enine + phosphate</text>
        <dbReference type="Rhea" id="RHEA:27518"/>
        <dbReference type="ChEBI" id="CHEBI:15377"/>
        <dbReference type="ChEBI" id="CHEBI:43474"/>
        <dbReference type="ChEBI" id="CHEBI:57756"/>
        <dbReference type="ChEBI" id="CHEBI:60119"/>
    </reaction>
    <physiologicalReaction direction="left-to-right" evidence="35">
        <dbReference type="Rhea" id="RHEA:27519"/>
    </physiologicalReaction>
</comment>
<organism evidence="38 39">
    <name type="scientific">Acipenser oxyrinchus oxyrinchus</name>
    <dbReference type="NCBI Taxonomy" id="40147"/>
    <lineage>
        <taxon>Eukaryota</taxon>
        <taxon>Metazoa</taxon>
        <taxon>Chordata</taxon>
        <taxon>Craniata</taxon>
        <taxon>Vertebrata</taxon>
        <taxon>Euteleostomi</taxon>
        <taxon>Actinopterygii</taxon>
        <taxon>Chondrostei</taxon>
        <taxon>Acipenseriformes</taxon>
        <taxon>Acipenseridae</taxon>
        <taxon>Acipenser</taxon>
    </lineage>
</organism>
<feature type="transmembrane region" description="Helical" evidence="36">
    <location>
        <begin position="166"/>
        <end position="186"/>
    </location>
</feature>
<feature type="transmembrane region" description="Helical" evidence="36">
    <location>
        <begin position="59"/>
        <end position="82"/>
    </location>
</feature>
<evidence type="ECO:0000256" key="27">
    <source>
        <dbReference type="ARBA" id="ARBA00031161"/>
    </source>
</evidence>
<evidence type="ECO:0000256" key="19">
    <source>
        <dbReference type="ARBA" id="ARBA00023098"/>
    </source>
</evidence>
<dbReference type="EC" id="3.1.3.106" evidence="12"/>
<comment type="catalytic activity">
    <reaction evidence="3">
        <text>1,2-di-(9Z-octadecenoyl)-sn-glycero-3-phosphate + H2O = 1,2-di-(9Z-octadecenoyl)-sn-glycerol + phosphate</text>
        <dbReference type="Rhea" id="RHEA:43244"/>
        <dbReference type="ChEBI" id="CHEBI:15377"/>
        <dbReference type="ChEBI" id="CHEBI:43474"/>
        <dbReference type="ChEBI" id="CHEBI:52333"/>
        <dbReference type="ChEBI" id="CHEBI:74546"/>
    </reaction>
    <physiologicalReaction direction="left-to-right" evidence="3">
        <dbReference type="Rhea" id="RHEA:43245"/>
    </physiologicalReaction>
</comment>
<keyword evidence="20 36" id="KW-0472">Membrane</keyword>
<evidence type="ECO:0000256" key="4">
    <source>
        <dbReference type="ARBA" id="ARBA00001180"/>
    </source>
</evidence>
<comment type="catalytic activity">
    <reaction evidence="5">
        <text>a 1-acyl-sn-glycero-3-phosphate + H2O = a 1-acyl-sn-glycerol + phosphate</text>
        <dbReference type="Rhea" id="RHEA:33155"/>
        <dbReference type="ChEBI" id="CHEBI:15377"/>
        <dbReference type="ChEBI" id="CHEBI:43474"/>
        <dbReference type="ChEBI" id="CHEBI:57970"/>
        <dbReference type="ChEBI" id="CHEBI:64683"/>
        <dbReference type="EC" id="3.1.3.106"/>
    </reaction>
    <physiologicalReaction direction="left-to-right" evidence="5">
        <dbReference type="Rhea" id="RHEA:33156"/>
    </physiologicalReaction>
</comment>
<dbReference type="GO" id="GO:0005901">
    <property type="term" value="C:caveola"/>
    <property type="evidence" value="ECO:0007669"/>
    <property type="project" value="UniProtKB-SubCell"/>
</dbReference>
<evidence type="ECO:0000256" key="25">
    <source>
        <dbReference type="ARBA" id="ARBA00030413"/>
    </source>
</evidence>
<dbReference type="GO" id="GO:0006644">
    <property type="term" value="P:phospholipid metabolic process"/>
    <property type="evidence" value="ECO:0007669"/>
    <property type="project" value="InterPro"/>
</dbReference>
<evidence type="ECO:0000256" key="22">
    <source>
        <dbReference type="ARBA" id="ARBA00023681"/>
    </source>
</evidence>
<dbReference type="EC" id="3.6.1.75" evidence="29"/>
<evidence type="ECO:0000256" key="3">
    <source>
        <dbReference type="ARBA" id="ARBA00000980"/>
    </source>
</evidence>
<evidence type="ECO:0000256" key="17">
    <source>
        <dbReference type="ARBA" id="ARBA00022801"/>
    </source>
</evidence>
<evidence type="ECO:0000256" key="23">
    <source>
        <dbReference type="ARBA" id="ARBA00023977"/>
    </source>
</evidence>
<comment type="pathway">
    <text evidence="10">Lipid metabolism; phospholipid metabolism.</text>
</comment>
<dbReference type="SMART" id="SM00014">
    <property type="entry name" value="acidPPc"/>
    <property type="match status" value="1"/>
</dbReference>
<dbReference type="SUPFAM" id="SSF48317">
    <property type="entry name" value="Acid phosphatase/Vanadium-dependent haloperoxidase"/>
    <property type="match status" value="1"/>
</dbReference>
<comment type="similarity">
    <text evidence="11">Belongs to the PA-phosphatase related phosphoesterase family.</text>
</comment>